<evidence type="ECO:0000313" key="3">
    <source>
        <dbReference type="EMBL" id="KAH7121585.1"/>
    </source>
</evidence>
<dbReference type="Pfam" id="PF24476">
    <property type="entry name" value="DUF7580"/>
    <property type="match status" value="1"/>
</dbReference>
<dbReference type="GO" id="GO:0009116">
    <property type="term" value="P:nucleoside metabolic process"/>
    <property type="evidence" value="ECO:0007669"/>
    <property type="project" value="InterPro"/>
</dbReference>
<feature type="domain" description="Nucleoside phosphorylase" evidence="1">
    <location>
        <begin position="362"/>
        <end position="618"/>
    </location>
</feature>
<dbReference type="InterPro" id="IPR053137">
    <property type="entry name" value="NLR-like"/>
</dbReference>
<dbReference type="PANTHER" id="PTHR46082:SF6">
    <property type="entry name" value="AAA+ ATPASE DOMAIN-CONTAINING PROTEIN-RELATED"/>
    <property type="match status" value="1"/>
</dbReference>
<dbReference type="PANTHER" id="PTHR46082">
    <property type="entry name" value="ATP/GTP-BINDING PROTEIN-RELATED"/>
    <property type="match status" value="1"/>
</dbReference>
<dbReference type="AlphaFoldDB" id="A0A9P9DLA8"/>
<feature type="domain" description="DUF7580" evidence="2">
    <location>
        <begin position="97"/>
        <end position="278"/>
    </location>
</feature>
<proteinExistence type="predicted"/>
<dbReference type="GO" id="GO:0003824">
    <property type="term" value="F:catalytic activity"/>
    <property type="evidence" value="ECO:0007669"/>
    <property type="project" value="InterPro"/>
</dbReference>
<keyword evidence="4" id="KW-1185">Reference proteome</keyword>
<name>A0A9P9DLA8_9HYPO</name>
<dbReference type="Pfam" id="PF01048">
    <property type="entry name" value="PNP_UDP_1"/>
    <property type="match status" value="1"/>
</dbReference>
<protein>
    <submittedName>
        <fullName evidence="3">Nucleoside phosphorylase domain-containing protein</fullName>
    </submittedName>
</protein>
<dbReference type="Gene3D" id="3.40.50.1580">
    <property type="entry name" value="Nucleoside phosphorylase domain"/>
    <property type="match status" value="1"/>
</dbReference>
<gene>
    <name evidence="3" type="ORF">EDB81DRAFT_891152</name>
</gene>
<organism evidence="3 4">
    <name type="scientific">Dactylonectria macrodidyma</name>
    <dbReference type="NCBI Taxonomy" id="307937"/>
    <lineage>
        <taxon>Eukaryota</taxon>
        <taxon>Fungi</taxon>
        <taxon>Dikarya</taxon>
        <taxon>Ascomycota</taxon>
        <taxon>Pezizomycotina</taxon>
        <taxon>Sordariomycetes</taxon>
        <taxon>Hypocreomycetidae</taxon>
        <taxon>Hypocreales</taxon>
        <taxon>Nectriaceae</taxon>
        <taxon>Dactylonectria</taxon>
    </lineage>
</organism>
<evidence type="ECO:0000259" key="2">
    <source>
        <dbReference type="Pfam" id="PF24476"/>
    </source>
</evidence>
<accession>A0A9P9DLA8</accession>
<dbReference type="InterPro" id="IPR000845">
    <property type="entry name" value="Nucleoside_phosphorylase_d"/>
</dbReference>
<reference evidence="3" key="1">
    <citation type="journal article" date="2021" name="Nat. Commun.">
        <title>Genetic determinants of endophytism in the Arabidopsis root mycobiome.</title>
        <authorList>
            <person name="Mesny F."/>
            <person name="Miyauchi S."/>
            <person name="Thiergart T."/>
            <person name="Pickel B."/>
            <person name="Atanasova L."/>
            <person name="Karlsson M."/>
            <person name="Huettel B."/>
            <person name="Barry K.W."/>
            <person name="Haridas S."/>
            <person name="Chen C."/>
            <person name="Bauer D."/>
            <person name="Andreopoulos W."/>
            <person name="Pangilinan J."/>
            <person name="LaButti K."/>
            <person name="Riley R."/>
            <person name="Lipzen A."/>
            <person name="Clum A."/>
            <person name="Drula E."/>
            <person name="Henrissat B."/>
            <person name="Kohler A."/>
            <person name="Grigoriev I.V."/>
            <person name="Martin F.M."/>
            <person name="Hacquard S."/>
        </authorList>
    </citation>
    <scope>NUCLEOTIDE SEQUENCE</scope>
    <source>
        <strain evidence="3">MPI-CAGE-AT-0147</strain>
    </source>
</reference>
<dbReference type="OrthoDB" id="1658288at2759"/>
<dbReference type="EMBL" id="JAGMUV010000024">
    <property type="protein sequence ID" value="KAH7121585.1"/>
    <property type="molecule type" value="Genomic_DNA"/>
</dbReference>
<dbReference type="SUPFAM" id="SSF53167">
    <property type="entry name" value="Purine and uridine phosphorylases"/>
    <property type="match status" value="1"/>
</dbReference>
<evidence type="ECO:0000259" key="1">
    <source>
        <dbReference type="Pfam" id="PF01048"/>
    </source>
</evidence>
<dbReference type="InterPro" id="IPR056002">
    <property type="entry name" value="DUF7580"/>
</dbReference>
<sequence length="670" mass="75583">MSSVDNKSWQDLCIRVPASTGKRVAFAEDIDEACYGLSITGTDRLDRFCQIFKEDDGCRISLKLEDEVLFRLGVEALKHRASPGMGLCLADVLQRYTLTVEEKLALAYVISSAFWQFYDSQIMNRAWSSRNIWFMPQPDLRDNSELLPLKAYLSFDSEAIECDFDACEFAETRSLIHRCPRIQALAVLLLEIGLGRPLEYKTFDRQTQQLNYRYAEASEYLEELKSVTWENFAHKYIFTDAVEACLKFDVLMGKGEHSGSDEPHSLRRKLLHQRVVSHMIWLNRSFRGSNGKVRYVSKKQLENDYSFQTNESRSPSTLENKSFELEQRSHTISSLDSEDRVHAGSPIDFDKRRRPSSKDFEIGLLCALTIEADAVEALFDDYWDDGPSYEEDRGDTNAYTLGSIGCHNVVLAYMPNMGKTSAANVATHLSRSFPNIKLAIVVGICGVVPFSPVKKDEIILGDVIVSEGIIQYDFARRLPEGLVRKDSHQEALGRPPAEVRSILAKLKGRRGQQKWQNEMVTHLNKLQNDPGLKAGYPGAQNDKLFQASYRHRKDSLTCQQAGCQGTVDRHRLTQGITQPTIHFGLIGSADTVMKSGLERDVIANREKILGFEMESAGVWDTVPSCLVIKGACDYADSHKTKAWQQYAAATAAACTKAFLTIGYQRTRDHQ</sequence>
<dbReference type="InterPro" id="IPR035994">
    <property type="entry name" value="Nucleoside_phosphorylase_sf"/>
</dbReference>
<dbReference type="Proteomes" id="UP000738349">
    <property type="component" value="Unassembled WGS sequence"/>
</dbReference>
<comment type="caution">
    <text evidence="3">The sequence shown here is derived from an EMBL/GenBank/DDBJ whole genome shotgun (WGS) entry which is preliminary data.</text>
</comment>
<evidence type="ECO:0000313" key="4">
    <source>
        <dbReference type="Proteomes" id="UP000738349"/>
    </source>
</evidence>